<proteinExistence type="predicted"/>
<evidence type="ECO:0000313" key="3">
    <source>
        <dbReference type="Proteomes" id="UP001283361"/>
    </source>
</evidence>
<evidence type="ECO:0000313" key="2">
    <source>
        <dbReference type="EMBL" id="KAK3764325.1"/>
    </source>
</evidence>
<name>A0AAE1DBY8_9GAST</name>
<organism evidence="2 3">
    <name type="scientific">Elysia crispata</name>
    <name type="common">lettuce slug</name>
    <dbReference type="NCBI Taxonomy" id="231223"/>
    <lineage>
        <taxon>Eukaryota</taxon>
        <taxon>Metazoa</taxon>
        <taxon>Spiralia</taxon>
        <taxon>Lophotrochozoa</taxon>
        <taxon>Mollusca</taxon>
        <taxon>Gastropoda</taxon>
        <taxon>Heterobranchia</taxon>
        <taxon>Euthyneura</taxon>
        <taxon>Panpulmonata</taxon>
        <taxon>Sacoglossa</taxon>
        <taxon>Placobranchoidea</taxon>
        <taxon>Plakobranchidae</taxon>
        <taxon>Elysia</taxon>
    </lineage>
</organism>
<accession>A0AAE1DBY8</accession>
<keyword evidence="3" id="KW-1185">Reference proteome</keyword>
<sequence>MHDVLSLTPKRSGSQAIGPSRTKSRPSVDFIPAFYEMPIERVCDFAFVFLQVKSVTSLTGTTGTRPNTSGTWHLRLPLLSSHANNWCVWSRPNQILINTSP</sequence>
<dbReference type="Proteomes" id="UP001283361">
    <property type="component" value="Unassembled WGS sequence"/>
</dbReference>
<evidence type="ECO:0000256" key="1">
    <source>
        <dbReference type="SAM" id="MobiDB-lite"/>
    </source>
</evidence>
<protein>
    <submittedName>
        <fullName evidence="2">Uncharacterized protein</fullName>
    </submittedName>
</protein>
<dbReference type="EMBL" id="JAWDGP010004450">
    <property type="protein sequence ID" value="KAK3764325.1"/>
    <property type="molecule type" value="Genomic_DNA"/>
</dbReference>
<reference evidence="2" key="1">
    <citation type="journal article" date="2023" name="G3 (Bethesda)">
        <title>A reference genome for the long-term kleptoplast-retaining sea slug Elysia crispata morphotype clarki.</title>
        <authorList>
            <person name="Eastman K.E."/>
            <person name="Pendleton A.L."/>
            <person name="Shaikh M.A."/>
            <person name="Suttiyut T."/>
            <person name="Ogas R."/>
            <person name="Tomko P."/>
            <person name="Gavelis G."/>
            <person name="Widhalm J.R."/>
            <person name="Wisecaver J.H."/>
        </authorList>
    </citation>
    <scope>NUCLEOTIDE SEQUENCE</scope>
    <source>
        <strain evidence="2">ECLA1</strain>
    </source>
</reference>
<gene>
    <name evidence="2" type="ORF">RRG08_008807</name>
</gene>
<feature type="region of interest" description="Disordered" evidence="1">
    <location>
        <begin position="1"/>
        <end position="25"/>
    </location>
</feature>
<comment type="caution">
    <text evidence="2">The sequence shown here is derived from an EMBL/GenBank/DDBJ whole genome shotgun (WGS) entry which is preliminary data.</text>
</comment>
<dbReference type="AlphaFoldDB" id="A0AAE1DBY8"/>